<comment type="caution">
    <text evidence="5">The sequence shown here is derived from an EMBL/GenBank/DDBJ whole genome shotgun (WGS) entry which is preliminary data.</text>
</comment>
<name>A0A0F5HLX6_BACTR</name>
<evidence type="ECO:0000256" key="2">
    <source>
        <dbReference type="ARBA" id="ARBA00007362"/>
    </source>
</evidence>
<proteinExistence type="inferred from homology"/>
<evidence type="ECO:0000259" key="4">
    <source>
        <dbReference type="Pfam" id="PF00892"/>
    </source>
</evidence>
<gene>
    <name evidence="5" type="ORF">QY95_04010</name>
</gene>
<keyword evidence="3" id="KW-0812">Transmembrane</keyword>
<organism evidence="5 6">
    <name type="scientific">Bacillus thermotolerans</name>
    <name type="common">Quasibacillus thermotolerans</name>
    <dbReference type="NCBI Taxonomy" id="1221996"/>
    <lineage>
        <taxon>Bacteria</taxon>
        <taxon>Bacillati</taxon>
        <taxon>Bacillota</taxon>
        <taxon>Bacilli</taxon>
        <taxon>Bacillales</taxon>
        <taxon>Bacillaceae</taxon>
        <taxon>Bacillus</taxon>
    </lineage>
</organism>
<dbReference type="PANTHER" id="PTHR12715">
    <property type="entry name" value="TRANSPORTER, DRUG/METABOLITE EXPORTER FAMILY"/>
    <property type="match status" value="1"/>
</dbReference>
<dbReference type="InterPro" id="IPR052756">
    <property type="entry name" value="Alkyne_AA_exporter"/>
</dbReference>
<feature type="transmembrane region" description="Helical" evidence="3">
    <location>
        <begin position="123"/>
        <end position="147"/>
    </location>
</feature>
<dbReference type="SUPFAM" id="SSF103481">
    <property type="entry name" value="Multidrug resistance efflux transporter EmrE"/>
    <property type="match status" value="2"/>
</dbReference>
<accession>A0A0F5HLX6</accession>
<reference evidence="5" key="1">
    <citation type="submission" date="2015-02" db="EMBL/GenBank/DDBJ databases">
        <title>Genome Assembly of Bacillaceae bacterium MTCC 8252.</title>
        <authorList>
            <person name="Verma A."/>
            <person name="Khatri I."/>
            <person name="Mual P."/>
            <person name="Subramanian S."/>
            <person name="Krishnamurthi S."/>
        </authorList>
    </citation>
    <scope>NUCLEOTIDE SEQUENCE [LARGE SCALE GENOMIC DNA]</scope>
    <source>
        <strain evidence="5">MTCC 8252</strain>
    </source>
</reference>
<feature type="transmembrane region" description="Helical" evidence="3">
    <location>
        <begin position="37"/>
        <end position="54"/>
    </location>
</feature>
<dbReference type="STRING" id="1221996.QY95_04010"/>
<feature type="transmembrane region" description="Helical" evidence="3">
    <location>
        <begin position="153"/>
        <end position="170"/>
    </location>
</feature>
<feature type="transmembrane region" description="Helical" evidence="3">
    <location>
        <begin position="268"/>
        <end position="287"/>
    </location>
</feature>
<evidence type="ECO:0000256" key="3">
    <source>
        <dbReference type="SAM" id="Phobius"/>
    </source>
</evidence>
<feature type="domain" description="EamA" evidence="4">
    <location>
        <begin position="151"/>
        <end position="285"/>
    </location>
</feature>
<keyword evidence="3" id="KW-0472">Membrane</keyword>
<feature type="transmembrane region" description="Helical" evidence="3">
    <location>
        <begin position="96"/>
        <end position="116"/>
    </location>
</feature>
<dbReference type="PANTHER" id="PTHR12715:SF4">
    <property type="entry name" value="EAMA DOMAIN-CONTAINING PROTEIN"/>
    <property type="match status" value="1"/>
</dbReference>
<feature type="transmembrane region" description="Helical" evidence="3">
    <location>
        <begin position="182"/>
        <end position="202"/>
    </location>
</feature>
<comment type="subcellular location">
    <subcellularLocation>
        <location evidence="1">Endomembrane system</location>
        <topology evidence="1">Multi-pass membrane protein</topology>
    </subcellularLocation>
</comment>
<evidence type="ECO:0000313" key="5">
    <source>
        <dbReference type="EMBL" id="KKB34268.1"/>
    </source>
</evidence>
<protein>
    <submittedName>
        <fullName evidence="5">Permease of the drug/metabolite transporter (DMT) superfamily</fullName>
    </submittedName>
</protein>
<dbReference type="Pfam" id="PF00892">
    <property type="entry name" value="EamA"/>
    <property type="match status" value="2"/>
</dbReference>
<feature type="transmembrane region" description="Helical" evidence="3">
    <location>
        <begin position="246"/>
        <end position="262"/>
    </location>
</feature>
<keyword evidence="6" id="KW-1185">Reference proteome</keyword>
<dbReference type="AlphaFoldDB" id="A0A0F5HLX6"/>
<feature type="transmembrane region" description="Helical" evidence="3">
    <location>
        <begin position="214"/>
        <end position="234"/>
    </location>
</feature>
<comment type="similarity">
    <text evidence="2">Belongs to the EamA transporter family.</text>
</comment>
<dbReference type="OrthoDB" id="9809509at2"/>
<feature type="transmembrane region" description="Helical" evidence="3">
    <location>
        <begin position="66"/>
        <end position="84"/>
    </location>
</feature>
<feature type="domain" description="EamA" evidence="4">
    <location>
        <begin position="4"/>
        <end position="139"/>
    </location>
</feature>
<dbReference type="EMBL" id="JWIR02000087">
    <property type="protein sequence ID" value="KKB34268.1"/>
    <property type="molecule type" value="Genomic_DNA"/>
</dbReference>
<evidence type="ECO:0000313" key="6">
    <source>
        <dbReference type="Proteomes" id="UP000031563"/>
    </source>
</evidence>
<dbReference type="InterPro" id="IPR037185">
    <property type="entry name" value="EmrE-like"/>
</dbReference>
<dbReference type="Proteomes" id="UP000031563">
    <property type="component" value="Unassembled WGS sequence"/>
</dbReference>
<sequence>MNKKAFLLAIFTIAIWGSSFAAIRASLQGGYSPGHLVLLRFLIASSVFIIYALWPGSRFRLPRREDVWKVMVLGLVGISIYQLGVTFGAETVSAGTSSMLVASAPIFTALIAVIVLKERLSVYGWLGMFIGFIGIFVITLGTAGPAFHISKGALFVLIAAIATSCFFVFQKPFLKRYNPIELTAYVTWAGTLPFFIFFPGLFESVQAATLEANLSTLYTGIFPGAIAYVTWAAALSLGNAGSISSTMYVEPVFAIFVAWIWLHEWPSTLSIIGGIIAVSSVIIVNLFGKRQPAAVPEEARNSV</sequence>
<evidence type="ECO:0000256" key="1">
    <source>
        <dbReference type="ARBA" id="ARBA00004127"/>
    </source>
</evidence>
<dbReference type="GO" id="GO:0016020">
    <property type="term" value="C:membrane"/>
    <property type="evidence" value="ECO:0007669"/>
    <property type="project" value="InterPro"/>
</dbReference>
<keyword evidence="3" id="KW-1133">Transmembrane helix</keyword>
<dbReference type="InterPro" id="IPR000620">
    <property type="entry name" value="EamA_dom"/>
</dbReference>
<dbReference type="RefSeq" id="WP_039234542.1">
    <property type="nucleotide sequence ID" value="NZ_JWIQ02000048.1"/>
</dbReference>
<accession>A0A0F5HMA8</accession>